<feature type="domain" description="CheW-like" evidence="12">
    <location>
        <begin position="401"/>
        <end position="536"/>
    </location>
</feature>
<dbReference type="EMBL" id="WTYN01000001">
    <property type="protein sequence ID" value="MXO62318.1"/>
    <property type="molecule type" value="Genomic_DNA"/>
</dbReference>
<dbReference type="SUPFAM" id="SSF55874">
    <property type="entry name" value="ATPase domain of HSP90 chaperone/DNA topoisomerase II/histidine kinase"/>
    <property type="match status" value="1"/>
</dbReference>
<dbReference type="InterPro" id="IPR003594">
    <property type="entry name" value="HATPase_dom"/>
</dbReference>
<keyword evidence="5" id="KW-0808">Transferase</keyword>
<dbReference type="SMART" id="SM01231">
    <property type="entry name" value="H-kinase_dim"/>
    <property type="match status" value="1"/>
</dbReference>
<evidence type="ECO:0000259" key="11">
    <source>
        <dbReference type="PROSITE" id="PS50109"/>
    </source>
</evidence>
<evidence type="ECO:0000256" key="1">
    <source>
        <dbReference type="ARBA" id="ARBA00000085"/>
    </source>
</evidence>
<comment type="caution">
    <text evidence="14">The sequence shown here is derived from an EMBL/GenBank/DDBJ whole genome shotgun (WGS) entry which is preliminary data.</text>
</comment>
<feature type="domain" description="HPt" evidence="13">
    <location>
        <begin position="1"/>
        <end position="101"/>
    </location>
</feature>
<dbReference type="InterPro" id="IPR008207">
    <property type="entry name" value="Sig_transdc_His_kin_Hpt_dom"/>
</dbReference>
<evidence type="ECO:0000259" key="12">
    <source>
        <dbReference type="PROSITE" id="PS50851"/>
    </source>
</evidence>
<evidence type="ECO:0000256" key="7">
    <source>
        <dbReference type="ARBA" id="ARBA00023012"/>
    </source>
</evidence>
<dbReference type="Gene3D" id="1.10.287.560">
    <property type="entry name" value="Histidine kinase CheA-like, homodimeric domain"/>
    <property type="match status" value="1"/>
</dbReference>
<keyword evidence="7" id="KW-0902">Two-component regulatory system</keyword>
<dbReference type="InterPro" id="IPR004105">
    <property type="entry name" value="CheA-like_dim"/>
</dbReference>
<organism evidence="14 15">
    <name type="scientific">Qipengyuania oceanensis</name>
    <dbReference type="NCBI Taxonomy" id="1463597"/>
    <lineage>
        <taxon>Bacteria</taxon>
        <taxon>Pseudomonadati</taxon>
        <taxon>Pseudomonadota</taxon>
        <taxon>Alphaproteobacteria</taxon>
        <taxon>Sphingomonadales</taxon>
        <taxon>Erythrobacteraceae</taxon>
        <taxon>Qipengyuania</taxon>
    </lineage>
</organism>
<protein>
    <recommendedName>
        <fullName evidence="3">Chemotaxis protein CheA</fullName>
        <ecNumber evidence="2">2.7.13.3</ecNumber>
    </recommendedName>
</protein>
<dbReference type="GO" id="GO:0000155">
    <property type="term" value="F:phosphorelay sensor kinase activity"/>
    <property type="evidence" value="ECO:0007669"/>
    <property type="project" value="InterPro"/>
</dbReference>
<feature type="region of interest" description="Disordered" evidence="10">
    <location>
        <begin position="125"/>
        <end position="148"/>
    </location>
</feature>
<evidence type="ECO:0000256" key="4">
    <source>
        <dbReference type="ARBA" id="ARBA00022553"/>
    </source>
</evidence>
<accession>A0A844YGZ9</accession>
<dbReference type="Pfam" id="PF02895">
    <property type="entry name" value="H-kinase_dim"/>
    <property type="match status" value="1"/>
</dbReference>
<dbReference type="EC" id="2.7.13.3" evidence="2"/>
<feature type="domain" description="Histidine kinase" evidence="11">
    <location>
        <begin position="195"/>
        <end position="399"/>
    </location>
</feature>
<evidence type="ECO:0000313" key="15">
    <source>
        <dbReference type="Proteomes" id="UP000445582"/>
    </source>
</evidence>
<dbReference type="Gene3D" id="1.20.120.160">
    <property type="entry name" value="HPT domain"/>
    <property type="match status" value="1"/>
</dbReference>
<evidence type="ECO:0000256" key="9">
    <source>
        <dbReference type="PROSITE-ProRule" id="PRU00110"/>
    </source>
</evidence>
<evidence type="ECO:0000256" key="5">
    <source>
        <dbReference type="ARBA" id="ARBA00022679"/>
    </source>
</evidence>
<dbReference type="RefSeq" id="WP_160672150.1">
    <property type="nucleotide sequence ID" value="NZ_WTYN01000001.1"/>
</dbReference>
<dbReference type="AlphaFoldDB" id="A0A844YGZ9"/>
<proteinExistence type="predicted"/>
<dbReference type="SMART" id="SM00073">
    <property type="entry name" value="HPT"/>
    <property type="match status" value="1"/>
</dbReference>
<keyword evidence="15" id="KW-1185">Reference proteome</keyword>
<dbReference type="InterPro" id="IPR037006">
    <property type="entry name" value="CheA-like_homodim_sf"/>
</dbReference>
<evidence type="ECO:0000313" key="14">
    <source>
        <dbReference type="EMBL" id="MXO62318.1"/>
    </source>
</evidence>
<evidence type="ECO:0000256" key="10">
    <source>
        <dbReference type="SAM" id="MobiDB-lite"/>
    </source>
</evidence>
<comment type="function">
    <text evidence="8">Involved in the transmission of sensory signals from the chemoreceptors to the flagellar motors. CheA is autophosphorylated; it can transfer its phosphate group to either CheB or CheY.</text>
</comment>
<evidence type="ECO:0000259" key="13">
    <source>
        <dbReference type="PROSITE" id="PS50894"/>
    </source>
</evidence>
<comment type="catalytic activity">
    <reaction evidence="1">
        <text>ATP + protein L-histidine = ADP + protein N-phospho-L-histidine.</text>
        <dbReference type="EC" id="2.7.13.3"/>
    </reaction>
</comment>
<dbReference type="PANTHER" id="PTHR43395:SF1">
    <property type="entry name" value="CHEMOTAXIS PROTEIN CHEA"/>
    <property type="match status" value="1"/>
</dbReference>
<dbReference type="PROSITE" id="PS50851">
    <property type="entry name" value="CHEW"/>
    <property type="match status" value="1"/>
</dbReference>
<dbReference type="GO" id="GO:0006935">
    <property type="term" value="P:chemotaxis"/>
    <property type="evidence" value="ECO:0007669"/>
    <property type="project" value="InterPro"/>
</dbReference>
<dbReference type="Pfam" id="PF01627">
    <property type="entry name" value="Hpt"/>
    <property type="match status" value="1"/>
</dbReference>
<dbReference type="GO" id="GO:0005737">
    <property type="term" value="C:cytoplasm"/>
    <property type="evidence" value="ECO:0007669"/>
    <property type="project" value="InterPro"/>
</dbReference>
<dbReference type="FunFam" id="3.30.565.10:FF:000016">
    <property type="entry name" value="Chemotaxis protein CheA, putative"/>
    <property type="match status" value="1"/>
</dbReference>
<reference evidence="14 15" key="1">
    <citation type="submission" date="2019-12" db="EMBL/GenBank/DDBJ databases">
        <title>Genomic-based taxomic classification of the family Erythrobacteraceae.</title>
        <authorList>
            <person name="Xu L."/>
        </authorList>
    </citation>
    <scope>NUCLEOTIDE SEQUENCE [LARGE SCALE GENOMIC DNA]</scope>
    <source>
        <strain evidence="14 15">MCCC 1A09965</strain>
    </source>
</reference>
<keyword evidence="6" id="KW-0418">Kinase</keyword>
<evidence type="ECO:0000256" key="3">
    <source>
        <dbReference type="ARBA" id="ARBA00021495"/>
    </source>
</evidence>
<dbReference type="InterPro" id="IPR051315">
    <property type="entry name" value="Bact_Chemotaxis_CheA"/>
</dbReference>
<evidence type="ECO:0000256" key="8">
    <source>
        <dbReference type="ARBA" id="ARBA00035100"/>
    </source>
</evidence>
<dbReference type="SMART" id="SM00260">
    <property type="entry name" value="CheW"/>
    <property type="match status" value="1"/>
</dbReference>
<dbReference type="SMART" id="SM00387">
    <property type="entry name" value="HATPase_c"/>
    <property type="match status" value="1"/>
</dbReference>
<feature type="modified residue" description="Phosphohistidine" evidence="9">
    <location>
        <position position="44"/>
    </location>
</feature>
<dbReference type="InterPro" id="IPR036641">
    <property type="entry name" value="HPT_dom_sf"/>
</dbReference>
<dbReference type="InterPro" id="IPR004358">
    <property type="entry name" value="Sig_transdc_His_kin-like_C"/>
</dbReference>
<gene>
    <name evidence="14" type="ORF">GRI48_04750</name>
</gene>
<dbReference type="SUPFAM" id="SSF47384">
    <property type="entry name" value="Homodimeric domain of signal transducing histidine kinase"/>
    <property type="match status" value="1"/>
</dbReference>
<dbReference type="Pfam" id="PF02518">
    <property type="entry name" value="HATPase_c"/>
    <property type="match status" value="1"/>
</dbReference>
<dbReference type="CDD" id="cd00088">
    <property type="entry name" value="HPT"/>
    <property type="match status" value="1"/>
</dbReference>
<dbReference type="Proteomes" id="UP000445582">
    <property type="component" value="Unassembled WGS sequence"/>
</dbReference>
<dbReference type="PANTHER" id="PTHR43395">
    <property type="entry name" value="SENSOR HISTIDINE KINASE CHEA"/>
    <property type="match status" value="1"/>
</dbReference>
<dbReference type="InterPro" id="IPR005467">
    <property type="entry name" value="His_kinase_dom"/>
</dbReference>
<dbReference type="Gene3D" id="3.30.565.10">
    <property type="entry name" value="Histidine kinase-like ATPase, C-terminal domain"/>
    <property type="match status" value="1"/>
</dbReference>
<dbReference type="InterPro" id="IPR036097">
    <property type="entry name" value="HisK_dim/P_sf"/>
</dbReference>
<dbReference type="InterPro" id="IPR002545">
    <property type="entry name" value="CheW-lke_dom"/>
</dbReference>
<dbReference type="PROSITE" id="PS50109">
    <property type="entry name" value="HIS_KIN"/>
    <property type="match status" value="1"/>
</dbReference>
<dbReference type="InterPro" id="IPR036061">
    <property type="entry name" value="CheW-like_dom_sf"/>
</dbReference>
<evidence type="ECO:0000256" key="2">
    <source>
        <dbReference type="ARBA" id="ARBA00012438"/>
    </source>
</evidence>
<keyword evidence="4 9" id="KW-0597">Phosphoprotein</keyword>
<evidence type="ECO:0000256" key="6">
    <source>
        <dbReference type="ARBA" id="ARBA00022777"/>
    </source>
</evidence>
<dbReference type="SUPFAM" id="SSF47226">
    <property type="entry name" value="Histidine-containing phosphotransfer domain, HPT domain"/>
    <property type="match status" value="1"/>
</dbReference>
<dbReference type="InterPro" id="IPR036890">
    <property type="entry name" value="HATPase_C_sf"/>
</dbReference>
<dbReference type="PRINTS" id="PR00344">
    <property type="entry name" value="BCTRLSENSOR"/>
</dbReference>
<dbReference type="OrthoDB" id="9803176at2"/>
<dbReference type="SUPFAM" id="SSF50341">
    <property type="entry name" value="CheW-like"/>
    <property type="match status" value="1"/>
</dbReference>
<dbReference type="Pfam" id="PF01584">
    <property type="entry name" value="CheW"/>
    <property type="match status" value="1"/>
</dbReference>
<sequence>MDDLLAEFVAETREMLQASEGELVAWEADPADRARLDTIFRFVHTVKGNCGFFDFPQLEALSHAAESALAEVRAGHRETDATLVTAVLSVIDRISEMVDAIEAGGPITGDDAKLIASLEADPGDLGEVAPHSSHKQREDKQGATPATAAQRTIRLPVELLDRVMSGVSDLVLARNDLARRFREHGAPAELDNPFERLSAILGDVREAVSRMRMQRIEHLFNAIPRMVRDLSADLDKQVMVEIDGNGVELDREMIELVRDPLTHIIRNAIGHGIETPSQRRAAGKREIGLLSVAASQSGNRITIRISDDGRGLDADRIASKAIAAGLVTSSELAAMDSDERTDLIFEPGLSTADKVDAISGRGVGLDVVRANVERLGGLIQVASEVGAGTVFTLVLPLTLSIIGSLTVKAAGQSFAIPRAYVDEIVHGSSAALEFATIGDASVVTFRGERIRYVSIRDALGLEPDAERPGGVVMLRLVTGQRFALGVERVLDHEELVIKPVSPEIAGCGLYAGLTLLEDGQPILLLDIQGIAAARKLVDASVERGARETDDDRTDASWDRKLMLFHTLGGLERAMPMELVRRIDTVDASAILIEAERATVVMDDTIFALTGHETGPLPARNVRLLRLSDGASTIVHAVSAIADAVDITEPLKPAIDDPSIEGLALVDGRSVPVIDGHWLFAAHAPDATPADAPRCWLPDDSDWARTILAPLVRAAGYRVTQSHEDADIVFVLAGEDDGHARGAPNIITLRDQRAGAPHGEESIYRYDRNAILGALSRARAGEAR</sequence>
<dbReference type="Gene3D" id="2.30.30.40">
    <property type="entry name" value="SH3 Domains"/>
    <property type="match status" value="1"/>
</dbReference>
<dbReference type="PROSITE" id="PS50894">
    <property type="entry name" value="HPT"/>
    <property type="match status" value="1"/>
</dbReference>
<name>A0A844YGZ9_9SPHN</name>